<accession>A0A835KB46</accession>
<evidence type="ECO:0000313" key="11">
    <source>
        <dbReference type="EMBL" id="KAF9682696.1"/>
    </source>
</evidence>
<dbReference type="PANTHER" id="PTHR43539">
    <property type="entry name" value="FLAVIN-BINDING MONOOXYGENASE-LIKE PROTEIN (AFU_ORTHOLOGUE AFUA_4G09220)"/>
    <property type="match status" value="1"/>
</dbReference>
<dbReference type="GO" id="GO:0009851">
    <property type="term" value="P:auxin biosynthetic process"/>
    <property type="evidence" value="ECO:0007669"/>
    <property type="project" value="UniProtKB-KW"/>
</dbReference>
<dbReference type="PANTHER" id="PTHR43539:SF47">
    <property type="entry name" value="FLAVIN-CONTAINING MONOOXYGENASE"/>
    <property type="match status" value="1"/>
</dbReference>
<dbReference type="GO" id="GO:0050661">
    <property type="term" value="F:NADP binding"/>
    <property type="evidence" value="ECO:0007669"/>
    <property type="project" value="InterPro"/>
</dbReference>
<dbReference type="InterPro" id="IPR050982">
    <property type="entry name" value="Auxin_biosynth/cation_transpt"/>
</dbReference>
<name>A0A835KB46_9ROSI</name>
<evidence type="ECO:0000256" key="7">
    <source>
        <dbReference type="ARBA" id="ARBA00023002"/>
    </source>
</evidence>
<organism evidence="11 12">
    <name type="scientific">Salix dunnii</name>
    <dbReference type="NCBI Taxonomy" id="1413687"/>
    <lineage>
        <taxon>Eukaryota</taxon>
        <taxon>Viridiplantae</taxon>
        <taxon>Streptophyta</taxon>
        <taxon>Embryophyta</taxon>
        <taxon>Tracheophyta</taxon>
        <taxon>Spermatophyta</taxon>
        <taxon>Magnoliopsida</taxon>
        <taxon>eudicotyledons</taxon>
        <taxon>Gunneridae</taxon>
        <taxon>Pentapetalae</taxon>
        <taxon>rosids</taxon>
        <taxon>fabids</taxon>
        <taxon>Malpighiales</taxon>
        <taxon>Salicaceae</taxon>
        <taxon>Saliceae</taxon>
        <taxon>Salix</taxon>
    </lineage>
</organism>
<comment type="similarity">
    <text evidence="3 10">Belongs to the FMO family.</text>
</comment>
<evidence type="ECO:0000256" key="5">
    <source>
        <dbReference type="ARBA" id="ARBA00022827"/>
    </source>
</evidence>
<evidence type="ECO:0000256" key="2">
    <source>
        <dbReference type="ARBA" id="ARBA00004814"/>
    </source>
</evidence>
<keyword evidence="10" id="KW-0503">Monooxygenase</keyword>
<dbReference type="Pfam" id="PF00743">
    <property type="entry name" value="FMO-like"/>
    <property type="match status" value="2"/>
</dbReference>
<gene>
    <name evidence="11" type="ORF">SADUNF_Sadunf05G0135500</name>
</gene>
<dbReference type="EC" id="1.-.-.-" evidence="10"/>
<evidence type="ECO:0000256" key="8">
    <source>
        <dbReference type="ARBA" id="ARBA00023070"/>
    </source>
</evidence>
<comment type="catalytic activity">
    <reaction evidence="9">
        <text>indole-3-pyruvate + NADPH + O2 + H(+) = (indol-3-yl)acetate + CO2 + NADP(+) + H2O</text>
        <dbReference type="Rhea" id="RHEA:34331"/>
        <dbReference type="ChEBI" id="CHEBI:15377"/>
        <dbReference type="ChEBI" id="CHEBI:15378"/>
        <dbReference type="ChEBI" id="CHEBI:15379"/>
        <dbReference type="ChEBI" id="CHEBI:16526"/>
        <dbReference type="ChEBI" id="CHEBI:17640"/>
        <dbReference type="ChEBI" id="CHEBI:30854"/>
        <dbReference type="ChEBI" id="CHEBI:57783"/>
        <dbReference type="ChEBI" id="CHEBI:58349"/>
        <dbReference type="EC" id="1.14.13.168"/>
    </reaction>
</comment>
<reference evidence="11 12" key="1">
    <citation type="submission" date="2020-10" db="EMBL/GenBank/DDBJ databases">
        <title>Plant Genome Project.</title>
        <authorList>
            <person name="Zhang R.-G."/>
        </authorList>
    </citation>
    <scope>NUCLEOTIDE SEQUENCE [LARGE SCALE GENOMIC DNA]</scope>
    <source>
        <strain evidence="11">FAFU-HL-1</strain>
        <tissue evidence="11">Leaf</tissue>
    </source>
</reference>
<dbReference type="GO" id="GO:0004499">
    <property type="term" value="F:N,N-dimethylaniline monooxygenase activity"/>
    <property type="evidence" value="ECO:0007669"/>
    <property type="project" value="InterPro"/>
</dbReference>
<dbReference type="InterPro" id="IPR036188">
    <property type="entry name" value="FAD/NAD-bd_sf"/>
</dbReference>
<evidence type="ECO:0000256" key="9">
    <source>
        <dbReference type="ARBA" id="ARBA00047707"/>
    </source>
</evidence>
<evidence type="ECO:0000256" key="4">
    <source>
        <dbReference type="ARBA" id="ARBA00022630"/>
    </source>
</evidence>
<dbReference type="AlphaFoldDB" id="A0A835KB46"/>
<dbReference type="PRINTS" id="PR00469">
    <property type="entry name" value="PNDRDTASEII"/>
</dbReference>
<evidence type="ECO:0000313" key="12">
    <source>
        <dbReference type="Proteomes" id="UP000657918"/>
    </source>
</evidence>
<dbReference type="GO" id="GO:0050660">
    <property type="term" value="F:flavin adenine dinucleotide binding"/>
    <property type="evidence" value="ECO:0007669"/>
    <property type="project" value="InterPro"/>
</dbReference>
<keyword evidence="6" id="KW-0521">NADP</keyword>
<dbReference type="InterPro" id="IPR020946">
    <property type="entry name" value="Flavin_mOase-like"/>
</dbReference>
<dbReference type="OrthoDB" id="66881at2759"/>
<keyword evidence="5 10" id="KW-0274">FAD</keyword>
<dbReference type="SUPFAM" id="SSF51905">
    <property type="entry name" value="FAD/NAD(P)-binding domain"/>
    <property type="match status" value="4"/>
</dbReference>
<dbReference type="EMBL" id="JADGMS010000005">
    <property type="protein sequence ID" value="KAF9682696.1"/>
    <property type="molecule type" value="Genomic_DNA"/>
</dbReference>
<dbReference type="Gene3D" id="3.50.50.60">
    <property type="entry name" value="FAD/NAD(P)-binding domain"/>
    <property type="match status" value="2"/>
</dbReference>
<evidence type="ECO:0000256" key="6">
    <source>
        <dbReference type="ARBA" id="ARBA00022857"/>
    </source>
</evidence>
<keyword evidence="8" id="KW-0073">Auxin biosynthesis</keyword>
<evidence type="ECO:0000256" key="1">
    <source>
        <dbReference type="ARBA" id="ARBA00001974"/>
    </source>
</evidence>
<protein>
    <recommendedName>
        <fullName evidence="10">Flavin-containing monooxygenase</fullName>
        <ecNumber evidence="10">1.-.-.-</ecNumber>
    </recommendedName>
</protein>
<proteinExistence type="inferred from homology"/>
<comment type="cofactor">
    <cofactor evidence="1 10">
        <name>FAD</name>
        <dbReference type="ChEBI" id="CHEBI:57692"/>
    </cofactor>
</comment>
<keyword evidence="12" id="KW-1185">Reference proteome</keyword>
<comment type="pathway">
    <text evidence="2">Plant hormone metabolism; auxin biosynthesis.</text>
</comment>
<keyword evidence="4 10" id="KW-0285">Flavoprotein</keyword>
<evidence type="ECO:0000256" key="3">
    <source>
        <dbReference type="ARBA" id="ARBA00009183"/>
    </source>
</evidence>
<sequence>MEEVVVIIGAGPAGLASSACLNRLGIPNIILEREDCYASLWRKKAYDRVKLHLAKQFCELPYMPYPPNLPMFVPKNDFISYLDNYASHFGINPRFHCSVESVYYDKNASKWCIVVKNNKLHTTEVYIAKFLVVATGENSEGLIPKVPGLDGFEGMYMHSSQYENGKDFVGKNVLVVGCGNSGMEIAYDLFYWGAHTSIVARSPVHVVSKEIVFLGMCFLKYLPCRLVDFIAITVSKINFGDISKYGIQRPTEGPFYIKATTGRSPTIDVGAVQRIKTGEIQVFPSIASIKGNEITFENGKSKPYDAIIFATGYRSTVLDWLKDGKELFNGNGMPKQRFPNHWKGENGIYCAGFSQRGLMGISVDAQRIATDIGAGPSGIATSACLNRLKIPNIVLEREDCCGSLWKKRAYDRLKLHIPKQYCELPYMPYPSNSPTFVPRNGFIAYLDEYVSHFVVIPRYNRSVELAFYDPDAGKWRIEVKNVCSHAREVYAAQFLVVATGENAEGVIPDVPGLAGFAGEYMHASQFSNGRKYIGKDVLVVGSGNSGMEISYDLCQSNARTAIVNRSPVHVVTKEMVSLAMFLLKFLTVATVDKILVRLCKLRFRDLSKYGIQRPKEGPFFLKTTKGRSPTIDVGCVDKIKRGKIKVFPSIANIDGKKIEFMNGESNQFDAIIFATGYRSTVGRWLKGGEELFDDNGFPKRNLLNKWKGSNGLYCVGFARNGLLAISNDAKNVSQDISTLILNSRNLLTNIMVNSSSVSFGY</sequence>
<keyword evidence="7 10" id="KW-0560">Oxidoreductase</keyword>
<dbReference type="Proteomes" id="UP000657918">
    <property type="component" value="Unassembled WGS sequence"/>
</dbReference>
<dbReference type="PRINTS" id="PR00368">
    <property type="entry name" value="FADPNR"/>
</dbReference>
<evidence type="ECO:0000256" key="10">
    <source>
        <dbReference type="RuleBase" id="RU361177"/>
    </source>
</evidence>
<comment type="caution">
    <text evidence="11">The sequence shown here is derived from an EMBL/GenBank/DDBJ whole genome shotgun (WGS) entry which is preliminary data.</text>
</comment>
<dbReference type="GO" id="GO:0103075">
    <property type="term" value="F:indole-3-pyruvate monooxygenase activity"/>
    <property type="evidence" value="ECO:0007669"/>
    <property type="project" value="UniProtKB-EC"/>
</dbReference>